<feature type="compositionally biased region" description="Polar residues" evidence="1">
    <location>
        <begin position="177"/>
        <end position="188"/>
    </location>
</feature>
<protein>
    <submittedName>
        <fullName evidence="2">Uncharacterized protein</fullName>
    </submittedName>
</protein>
<gene>
    <name evidence="2" type="ORF">GCM10023147_22230</name>
</gene>
<keyword evidence="3" id="KW-1185">Reference proteome</keyword>
<evidence type="ECO:0000256" key="1">
    <source>
        <dbReference type="SAM" id="MobiDB-lite"/>
    </source>
</evidence>
<dbReference type="RefSeq" id="WP_344995188.1">
    <property type="nucleotide sequence ID" value="NZ_BAABFR010000029.1"/>
</dbReference>
<organism evidence="2 3">
    <name type="scientific">Tsukamurella soli</name>
    <dbReference type="NCBI Taxonomy" id="644556"/>
    <lineage>
        <taxon>Bacteria</taxon>
        <taxon>Bacillati</taxon>
        <taxon>Actinomycetota</taxon>
        <taxon>Actinomycetes</taxon>
        <taxon>Mycobacteriales</taxon>
        <taxon>Tsukamurellaceae</taxon>
        <taxon>Tsukamurella</taxon>
    </lineage>
</organism>
<name>A0ABP8JL66_9ACTN</name>
<dbReference type="Proteomes" id="UP001500635">
    <property type="component" value="Unassembled WGS sequence"/>
</dbReference>
<reference evidence="3" key="1">
    <citation type="journal article" date="2019" name="Int. J. Syst. Evol. Microbiol.">
        <title>The Global Catalogue of Microorganisms (GCM) 10K type strain sequencing project: providing services to taxonomists for standard genome sequencing and annotation.</title>
        <authorList>
            <consortium name="The Broad Institute Genomics Platform"/>
            <consortium name="The Broad Institute Genome Sequencing Center for Infectious Disease"/>
            <person name="Wu L."/>
            <person name="Ma J."/>
        </authorList>
    </citation>
    <scope>NUCLEOTIDE SEQUENCE [LARGE SCALE GENOMIC DNA]</scope>
    <source>
        <strain evidence="3">JCM 17688</strain>
    </source>
</reference>
<accession>A0ABP8JL66</accession>
<dbReference type="InterPro" id="IPR043519">
    <property type="entry name" value="NT_sf"/>
</dbReference>
<sequence>MDIEERPPWSGRKLARLGEALVVGTPVPDGCPSYDEVALWHFDLCGEVKMRIAGRSDWESFDGMFNVTARPKTIDTLRDKLIRENRLALNHVRDLAGVRVELDGTLAEQTAFAVEVDRVVGHLAEIRRGLESTTFHRARKQHAGYLVQFNKRTGQRRVEEFAVPRDAMLRRLELEQSDVTPTSRSAPWSETRFRPSGARTRATSVVRR</sequence>
<evidence type="ECO:0000313" key="2">
    <source>
        <dbReference type="EMBL" id="GAA4392431.1"/>
    </source>
</evidence>
<feature type="region of interest" description="Disordered" evidence="1">
    <location>
        <begin position="176"/>
        <end position="208"/>
    </location>
</feature>
<comment type="caution">
    <text evidence="2">The sequence shown here is derived from an EMBL/GenBank/DDBJ whole genome shotgun (WGS) entry which is preliminary data.</text>
</comment>
<evidence type="ECO:0000313" key="3">
    <source>
        <dbReference type="Proteomes" id="UP001500635"/>
    </source>
</evidence>
<dbReference type="Gene3D" id="3.30.460.10">
    <property type="entry name" value="Beta Polymerase, domain 2"/>
    <property type="match status" value="1"/>
</dbReference>
<proteinExistence type="predicted"/>
<dbReference type="EMBL" id="BAABFR010000029">
    <property type="protein sequence ID" value="GAA4392431.1"/>
    <property type="molecule type" value="Genomic_DNA"/>
</dbReference>